<dbReference type="InterPro" id="IPR012340">
    <property type="entry name" value="NA-bd_OB-fold"/>
</dbReference>
<dbReference type="GO" id="GO:0006370">
    <property type="term" value="P:7-methylguanosine mRNA capping"/>
    <property type="evidence" value="ECO:0007669"/>
    <property type="project" value="UniProtKB-KW"/>
</dbReference>
<evidence type="ECO:0000259" key="17">
    <source>
        <dbReference type="Pfam" id="PF01331"/>
    </source>
</evidence>
<comment type="caution">
    <text evidence="19">The sequence shown here is derived from an EMBL/GenBank/DDBJ whole genome shotgun (WGS) entry which is preliminary data.</text>
</comment>
<dbReference type="EMBL" id="QEAQ01000027">
    <property type="protein sequence ID" value="TPX59268.1"/>
    <property type="molecule type" value="Genomic_DNA"/>
</dbReference>
<accession>A0A507E814</accession>
<evidence type="ECO:0000256" key="14">
    <source>
        <dbReference type="ARBA" id="ARBA00044624"/>
    </source>
</evidence>
<keyword evidence="9" id="KW-0506">mRNA capping</keyword>
<feature type="domain" description="mRNA capping enzyme C-terminal" evidence="18">
    <location>
        <begin position="231"/>
        <end position="333"/>
    </location>
</feature>
<keyword evidence="10" id="KW-0342">GTP-binding</keyword>
<evidence type="ECO:0000256" key="3">
    <source>
        <dbReference type="ARBA" id="ARBA00012475"/>
    </source>
</evidence>
<evidence type="ECO:0000256" key="8">
    <source>
        <dbReference type="ARBA" id="ARBA00022741"/>
    </source>
</evidence>
<evidence type="ECO:0000256" key="16">
    <source>
        <dbReference type="PIRSR" id="PIRSR036959-1"/>
    </source>
</evidence>
<reference evidence="19 20" key="1">
    <citation type="journal article" date="2019" name="Sci. Rep.">
        <title>Comparative genomics of chytrid fungi reveal insights into the obligate biotrophic and pathogenic lifestyle of Synchytrium endobioticum.</title>
        <authorList>
            <person name="van de Vossenberg B.T.L.H."/>
            <person name="Warris S."/>
            <person name="Nguyen H.D.T."/>
            <person name="van Gent-Pelzer M.P.E."/>
            <person name="Joly D.L."/>
            <person name="van de Geest H.C."/>
            <person name="Bonants P.J.M."/>
            <person name="Smith D.S."/>
            <person name="Levesque C.A."/>
            <person name="van der Lee T.A.J."/>
        </authorList>
    </citation>
    <scope>NUCLEOTIDE SEQUENCE [LARGE SCALE GENOMIC DNA]</scope>
    <source>
        <strain evidence="19 20">CBS 809.83</strain>
    </source>
</reference>
<dbReference type="PIRSF" id="PIRSF036959">
    <property type="entry name" value="mRNA_cap_alpha"/>
    <property type="match status" value="1"/>
</dbReference>
<evidence type="ECO:0000256" key="7">
    <source>
        <dbReference type="ARBA" id="ARBA00022695"/>
    </source>
</evidence>
<keyword evidence="5" id="KW-0507">mRNA processing</keyword>
<dbReference type="GO" id="GO:0005525">
    <property type="term" value="F:GTP binding"/>
    <property type="evidence" value="ECO:0007669"/>
    <property type="project" value="UniProtKB-KW"/>
</dbReference>
<dbReference type="AlphaFoldDB" id="A0A507E814"/>
<dbReference type="SUPFAM" id="SSF56091">
    <property type="entry name" value="DNA ligase/mRNA capping enzyme, catalytic domain"/>
    <property type="match status" value="1"/>
</dbReference>
<evidence type="ECO:0000256" key="15">
    <source>
        <dbReference type="ARBA" id="ARBA00047082"/>
    </source>
</evidence>
<keyword evidence="11" id="KW-0539">Nucleus</keyword>
<feature type="domain" description="mRNA capping enzyme adenylation" evidence="17">
    <location>
        <begin position="37"/>
        <end position="227"/>
    </location>
</feature>
<dbReference type="Pfam" id="PF01331">
    <property type="entry name" value="mRNA_cap_enzyme"/>
    <property type="match status" value="1"/>
</dbReference>
<evidence type="ECO:0000256" key="4">
    <source>
        <dbReference type="ARBA" id="ARBA00019171"/>
    </source>
</evidence>
<name>A0A507E814_9FUNG</name>
<dbReference type="InterPro" id="IPR017075">
    <property type="entry name" value="mRNA_cap_enzyme_alpha"/>
</dbReference>
<dbReference type="PANTHER" id="PTHR10367">
    <property type="entry name" value="MRNA-CAPPING ENZYME"/>
    <property type="match status" value="1"/>
</dbReference>
<evidence type="ECO:0000256" key="2">
    <source>
        <dbReference type="ARBA" id="ARBA00010237"/>
    </source>
</evidence>
<evidence type="ECO:0000256" key="9">
    <source>
        <dbReference type="ARBA" id="ARBA00023042"/>
    </source>
</evidence>
<evidence type="ECO:0000256" key="12">
    <source>
        <dbReference type="ARBA" id="ARBA00029909"/>
    </source>
</evidence>
<dbReference type="Gene3D" id="2.40.50.140">
    <property type="entry name" value="Nucleic acid-binding proteins"/>
    <property type="match status" value="1"/>
</dbReference>
<dbReference type="SUPFAM" id="SSF50249">
    <property type="entry name" value="Nucleic acid-binding proteins"/>
    <property type="match status" value="1"/>
</dbReference>
<sequence length="352" mass="41171">MLPEIPGHQVHGSKLHGLRTTVSRLLGSKSTGFAGAQPISFSAQHLEELKNENYFVSEKADGIRCLMFTTTDSQGRGETYLIDRHNNYYQLDFGLPMERSRQFHYDTLMDGELVLDIYDDGRKLLWFLLFDCMAVDGKCLVDRPYHKRLGHLREFILKPYRELLRADLNYAQRQPFRMDLKKLQLAYHLQAVFDEIPTLKHKSDGIIFTSKDARYGLGTCDKMLKWKPADENTVDFKVKVIGDYNKPIFVLQLWQGNDTYTDHGILKLSPDEATSWLQDPPDGRIIECRYDPEWATEWRFARFRDDKAHANHINTYEKIMISIRDGVSKDELLNTAPDIRSRYKEREARERR</sequence>
<keyword evidence="7" id="KW-0548">Nucleotidyltransferase</keyword>
<proteinExistence type="inferred from homology"/>
<evidence type="ECO:0000256" key="1">
    <source>
        <dbReference type="ARBA" id="ARBA00004123"/>
    </source>
</evidence>
<evidence type="ECO:0000256" key="6">
    <source>
        <dbReference type="ARBA" id="ARBA00022679"/>
    </source>
</evidence>
<dbReference type="InterPro" id="IPR001339">
    <property type="entry name" value="mRNA_cap_enzyme_adenylation"/>
</dbReference>
<evidence type="ECO:0000313" key="20">
    <source>
        <dbReference type="Proteomes" id="UP000318582"/>
    </source>
</evidence>
<dbReference type="Gene3D" id="3.30.470.30">
    <property type="entry name" value="DNA ligase/mRNA capping enzyme"/>
    <property type="match status" value="1"/>
</dbReference>
<dbReference type="STRING" id="109895.A0A507E814"/>
<organism evidence="19 20">
    <name type="scientific">Powellomyces hirtus</name>
    <dbReference type="NCBI Taxonomy" id="109895"/>
    <lineage>
        <taxon>Eukaryota</taxon>
        <taxon>Fungi</taxon>
        <taxon>Fungi incertae sedis</taxon>
        <taxon>Chytridiomycota</taxon>
        <taxon>Chytridiomycota incertae sedis</taxon>
        <taxon>Chytridiomycetes</taxon>
        <taxon>Spizellomycetales</taxon>
        <taxon>Powellomycetaceae</taxon>
        <taxon>Powellomyces</taxon>
    </lineage>
</organism>
<keyword evidence="20" id="KW-1185">Reference proteome</keyword>
<gene>
    <name evidence="19" type="ORF">PhCBS80983_g02609</name>
</gene>
<protein>
    <recommendedName>
        <fullName evidence="4">mRNA-capping enzyme subunit alpha</fullName>
        <ecNumber evidence="3">2.7.7.50</ecNumber>
    </recommendedName>
    <alternativeName>
        <fullName evidence="12">GTP--RNA guanylyltransferase</fullName>
    </alternativeName>
    <alternativeName>
        <fullName evidence="13">mRNA guanylyltransferase</fullName>
    </alternativeName>
</protein>
<dbReference type="Proteomes" id="UP000318582">
    <property type="component" value="Unassembled WGS sequence"/>
</dbReference>
<dbReference type="InterPro" id="IPR013846">
    <property type="entry name" value="mRNA_cap_enzyme_C"/>
</dbReference>
<dbReference type="GO" id="GO:0031533">
    <property type="term" value="C:mRNA capping enzyme complex"/>
    <property type="evidence" value="ECO:0007669"/>
    <property type="project" value="InterPro"/>
</dbReference>
<dbReference type="Pfam" id="PF03919">
    <property type="entry name" value="mRNA_cap_C"/>
    <property type="match status" value="1"/>
</dbReference>
<evidence type="ECO:0000256" key="10">
    <source>
        <dbReference type="ARBA" id="ARBA00023134"/>
    </source>
</evidence>
<comment type="similarity">
    <text evidence="2">Belongs to the eukaryotic GTase family.</text>
</comment>
<evidence type="ECO:0000313" key="19">
    <source>
        <dbReference type="EMBL" id="TPX59268.1"/>
    </source>
</evidence>
<evidence type="ECO:0000256" key="13">
    <source>
        <dbReference type="ARBA" id="ARBA00030702"/>
    </source>
</evidence>
<evidence type="ECO:0000256" key="5">
    <source>
        <dbReference type="ARBA" id="ARBA00022664"/>
    </source>
</evidence>
<comment type="subunit">
    <text evidence="15">Heterodimer. The mRNA-capping enzyme is composed of two separate chains alpha and beta, respectively a mRNA guanylyltransferase and an mRNA 5'-triphosphate monophosphatase.</text>
</comment>
<evidence type="ECO:0000256" key="11">
    <source>
        <dbReference type="ARBA" id="ARBA00023242"/>
    </source>
</evidence>
<comment type="subcellular location">
    <subcellularLocation>
        <location evidence="1">Nucleus</location>
    </subcellularLocation>
</comment>
<dbReference type="CDD" id="cd07895">
    <property type="entry name" value="Adenylation_mRNA_capping"/>
    <property type="match status" value="1"/>
</dbReference>
<feature type="active site" description="N6-GMP-lysine intermediate" evidence="16">
    <location>
        <position position="59"/>
    </location>
</feature>
<keyword evidence="6" id="KW-0808">Transferase</keyword>
<dbReference type="GO" id="GO:0004484">
    <property type="term" value="F:mRNA guanylyltransferase activity"/>
    <property type="evidence" value="ECO:0007669"/>
    <property type="project" value="UniProtKB-EC"/>
</dbReference>
<keyword evidence="8" id="KW-0547">Nucleotide-binding</keyword>
<dbReference type="GO" id="GO:0005524">
    <property type="term" value="F:ATP binding"/>
    <property type="evidence" value="ECO:0007669"/>
    <property type="project" value="InterPro"/>
</dbReference>
<dbReference type="EC" id="2.7.7.50" evidence="3"/>
<dbReference type="InterPro" id="IPR051029">
    <property type="entry name" value="mRNA_Capping_Enz/RNA_Phosphat"/>
</dbReference>
<evidence type="ECO:0000259" key="18">
    <source>
        <dbReference type="Pfam" id="PF03919"/>
    </source>
</evidence>
<dbReference type="PANTHER" id="PTHR10367:SF17">
    <property type="entry name" value="MRNA-CAPPING ENZYME"/>
    <property type="match status" value="1"/>
</dbReference>
<comment type="catalytic activity">
    <reaction evidence="14">
        <text>a 5'-end diphospho-ribonucleoside in mRNA + GTP + H(+) = a 5'-end (5'-triphosphoguanosine)-ribonucleoside in mRNA + diphosphate</text>
        <dbReference type="Rhea" id="RHEA:67012"/>
        <dbReference type="Rhea" id="RHEA-COMP:17165"/>
        <dbReference type="Rhea" id="RHEA-COMP:17166"/>
        <dbReference type="ChEBI" id="CHEBI:15378"/>
        <dbReference type="ChEBI" id="CHEBI:33019"/>
        <dbReference type="ChEBI" id="CHEBI:37565"/>
        <dbReference type="ChEBI" id="CHEBI:167616"/>
        <dbReference type="ChEBI" id="CHEBI:167617"/>
        <dbReference type="EC" id="2.7.7.50"/>
    </reaction>
    <physiologicalReaction direction="left-to-right" evidence="14">
        <dbReference type="Rhea" id="RHEA:67013"/>
    </physiologicalReaction>
</comment>